<proteinExistence type="predicted"/>
<protein>
    <submittedName>
        <fullName evidence="1">Uncharacterized protein</fullName>
    </submittedName>
</protein>
<sequence length="69" mass="8149">MRMKDFLLGIEDDLRSKGNYCCYCIQPQDGKISCCQENHFVPFDDLYEEDQKALIEEVTSEYEAWSKTQ</sequence>
<evidence type="ECO:0000313" key="1">
    <source>
        <dbReference type="EMBL" id="CAB4131968.1"/>
    </source>
</evidence>
<accession>A0A6J5LBL1</accession>
<gene>
    <name evidence="1" type="ORF">UFOVP135_48</name>
</gene>
<dbReference type="EMBL" id="LR796254">
    <property type="protein sequence ID" value="CAB4131968.1"/>
    <property type="molecule type" value="Genomic_DNA"/>
</dbReference>
<name>A0A6J5LBL1_9CAUD</name>
<organism evidence="1">
    <name type="scientific">uncultured Caudovirales phage</name>
    <dbReference type="NCBI Taxonomy" id="2100421"/>
    <lineage>
        <taxon>Viruses</taxon>
        <taxon>Duplodnaviria</taxon>
        <taxon>Heunggongvirae</taxon>
        <taxon>Uroviricota</taxon>
        <taxon>Caudoviricetes</taxon>
        <taxon>Peduoviridae</taxon>
        <taxon>Maltschvirus</taxon>
        <taxon>Maltschvirus maltsch</taxon>
    </lineage>
</organism>
<reference evidence="1" key="1">
    <citation type="submission" date="2020-04" db="EMBL/GenBank/DDBJ databases">
        <authorList>
            <person name="Chiriac C."/>
            <person name="Salcher M."/>
            <person name="Ghai R."/>
            <person name="Kavagutti S V."/>
        </authorList>
    </citation>
    <scope>NUCLEOTIDE SEQUENCE</scope>
</reference>